<feature type="transmembrane region" description="Helical" evidence="2">
    <location>
        <begin position="20"/>
        <end position="43"/>
    </location>
</feature>
<dbReference type="InterPro" id="IPR056019">
    <property type="entry name" value="DUF7598"/>
</dbReference>
<evidence type="ECO:0000256" key="1">
    <source>
        <dbReference type="SAM" id="MobiDB-lite"/>
    </source>
</evidence>
<evidence type="ECO:0000313" key="5">
    <source>
        <dbReference type="Proteomes" id="UP001583186"/>
    </source>
</evidence>
<feature type="compositionally biased region" description="Basic and acidic residues" evidence="1">
    <location>
        <begin position="298"/>
        <end position="320"/>
    </location>
</feature>
<feature type="transmembrane region" description="Helical" evidence="2">
    <location>
        <begin position="130"/>
        <end position="151"/>
    </location>
</feature>
<name>A0ABR3Z2X1_9PEZI</name>
<accession>A0ABR3Z2X1</accession>
<reference evidence="4 5" key="1">
    <citation type="journal article" date="2024" name="IMA Fungus">
        <title>IMA Genome - F19 : A genome assembly and annotation guide to empower mycologists, including annotated draft genome sequences of Ceratocystis pirilliformis, Diaporthe australafricana, Fusarium ophioides, Paecilomyces lecythidis, and Sporothrix stenoceras.</title>
        <authorList>
            <person name="Aylward J."/>
            <person name="Wilson A.M."/>
            <person name="Visagie C.M."/>
            <person name="Spraker J."/>
            <person name="Barnes I."/>
            <person name="Buitendag C."/>
            <person name="Ceriani C."/>
            <person name="Del Mar Angel L."/>
            <person name="du Plessis D."/>
            <person name="Fuchs T."/>
            <person name="Gasser K."/>
            <person name="Kramer D."/>
            <person name="Li W."/>
            <person name="Munsamy K."/>
            <person name="Piso A."/>
            <person name="Price J.L."/>
            <person name="Sonnekus B."/>
            <person name="Thomas C."/>
            <person name="van der Nest A."/>
            <person name="van Dijk A."/>
            <person name="van Heerden A."/>
            <person name="van Vuuren N."/>
            <person name="Yilmaz N."/>
            <person name="Duong T.A."/>
            <person name="van der Merwe N.A."/>
            <person name="Wingfield M.J."/>
            <person name="Wingfield B.D."/>
        </authorList>
    </citation>
    <scope>NUCLEOTIDE SEQUENCE [LARGE SCALE GENOMIC DNA]</scope>
    <source>
        <strain evidence="4 5">CMW 5346</strain>
    </source>
</reference>
<gene>
    <name evidence="4" type="ORF">Sste5346_005786</name>
</gene>
<proteinExistence type="predicted"/>
<feature type="transmembrane region" description="Helical" evidence="2">
    <location>
        <begin position="93"/>
        <end position="110"/>
    </location>
</feature>
<feature type="transmembrane region" description="Helical" evidence="2">
    <location>
        <begin position="49"/>
        <end position="72"/>
    </location>
</feature>
<evidence type="ECO:0000256" key="2">
    <source>
        <dbReference type="SAM" id="Phobius"/>
    </source>
</evidence>
<feature type="compositionally biased region" description="Polar residues" evidence="1">
    <location>
        <begin position="340"/>
        <end position="350"/>
    </location>
</feature>
<keyword evidence="2" id="KW-0472">Membrane</keyword>
<keyword evidence="2" id="KW-0812">Transmembrane</keyword>
<feature type="region of interest" description="Disordered" evidence="1">
    <location>
        <begin position="298"/>
        <end position="350"/>
    </location>
</feature>
<keyword evidence="5" id="KW-1185">Reference proteome</keyword>
<keyword evidence="2" id="KW-1133">Transmembrane helix</keyword>
<dbReference type="Proteomes" id="UP001583186">
    <property type="component" value="Unassembled WGS sequence"/>
</dbReference>
<feature type="domain" description="DUF7598" evidence="3">
    <location>
        <begin position="14"/>
        <end position="150"/>
    </location>
</feature>
<sequence length="350" mass="38327">MFNLSENTKLRGIGYKVLNVLRPCNIIALIAVIAASWVMVVLSGVTGQFFFFDAITHVFTSTIATFLILTEVQWGFLKRYFERSWPVFSDRHGFLWLGLAMVVLGCDMLGNLNKPVFSIKNLGLPLWRLIMAAGILSITFGFFNFIATIIFRDAAAGLTARMIRTDGNLADGGKLGSGIGSGNPVDYYAATTTSISRSNTRRYNKEEMYGSASSVGDEESTVATQPPNRFKRITQVFKKSPFAGHAHGGLTGKKIQISHPMPVGNYDEETAGIANHGASAGMGGGDYYSHTNDAATVVDDHDHDHDHDHENGSPYQEDRSSPILPDIRRPPTAQHPAMSSHYSVANMSRF</sequence>
<evidence type="ECO:0000313" key="4">
    <source>
        <dbReference type="EMBL" id="KAL1894551.1"/>
    </source>
</evidence>
<dbReference type="EMBL" id="JAWCUI010000032">
    <property type="protein sequence ID" value="KAL1894551.1"/>
    <property type="molecule type" value="Genomic_DNA"/>
</dbReference>
<comment type="caution">
    <text evidence="4">The sequence shown here is derived from an EMBL/GenBank/DDBJ whole genome shotgun (WGS) entry which is preliminary data.</text>
</comment>
<organism evidence="4 5">
    <name type="scientific">Sporothrix stenoceras</name>
    <dbReference type="NCBI Taxonomy" id="5173"/>
    <lineage>
        <taxon>Eukaryota</taxon>
        <taxon>Fungi</taxon>
        <taxon>Dikarya</taxon>
        <taxon>Ascomycota</taxon>
        <taxon>Pezizomycotina</taxon>
        <taxon>Sordariomycetes</taxon>
        <taxon>Sordariomycetidae</taxon>
        <taxon>Ophiostomatales</taxon>
        <taxon>Ophiostomataceae</taxon>
        <taxon>Sporothrix</taxon>
    </lineage>
</organism>
<evidence type="ECO:0000259" key="3">
    <source>
        <dbReference type="Pfam" id="PF24535"/>
    </source>
</evidence>
<dbReference type="Pfam" id="PF24535">
    <property type="entry name" value="DUF7598"/>
    <property type="match status" value="1"/>
</dbReference>
<protein>
    <recommendedName>
        <fullName evidence="3">DUF7598 domain-containing protein</fullName>
    </recommendedName>
</protein>